<feature type="chain" id="PRO_5042814786" description="Secreted protein" evidence="1">
    <location>
        <begin position="21"/>
        <end position="102"/>
    </location>
</feature>
<feature type="signal peptide" evidence="1">
    <location>
        <begin position="1"/>
        <end position="20"/>
    </location>
</feature>
<accession>A0AAN5HYJ0</accession>
<keyword evidence="3" id="KW-1185">Reference proteome</keyword>
<evidence type="ECO:0000313" key="3">
    <source>
        <dbReference type="Proteomes" id="UP001328107"/>
    </source>
</evidence>
<name>A0AAN5HYJ0_9BILA</name>
<keyword evidence="1" id="KW-0732">Signal</keyword>
<dbReference type="Proteomes" id="UP001328107">
    <property type="component" value="Unassembled WGS sequence"/>
</dbReference>
<dbReference type="AlphaFoldDB" id="A0AAN5HYJ0"/>
<organism evidence="2 3">
    <name type="scientific">Pristionchus mayeri</name>
    <dbReference type="NCBI Taxonomy" id="1317129"/>
    <lineage>
        <taxon>Eukaryota</taxon>
        <taxon>Metazoa</taxon>
        <taxon>Ecdysozoa</taxon>
        <taxon>Nematoda</taxon>
        <taxon>Chromadorea</taxon>
        <taxon>Rhabditida</taxon>
        <taxon>Rhabditina</taxon>
        <taxon>Diplogasteromorpha</taxon>
        <taxon>Diplogasteroidea</taxon>
        <taxon>Neodiplogasteridae</taxon>
        <taxon>Pristionchus</taxon>
    </lineage>
</organism>
<dbReference type="EMBL" id="BTRK01000004">
    <property type="protein sequence ID" value="GMR45612.1"/>
    <property type="molecule type" value="Genomic_DNA"/>
</dbReference>
<sequence length="102" mass="11516">MRFFGATYFIFLQLLFSVRFQHERSHLRGNYSPFSNFTYVVLLFSSSHRCCGRSLLASSTHGKSYPTHCTPHSDSSSLFSSLSIPLNSLSSSSFAIPHIVQF</sequence>
<protein>
    <recommendedName>
        <fullName evidence="4">Secreted protein</fullName>
    </recommendedName>
</protein>
<evidence type="ECO:0000313" key="2">
    <source>
        <dbReference type="EMBL" id="GMR45612.1"/>
    </source>
</evidence>
<reference evidence="3" key="1">
    <citation type="submission" date="2022-10" db="EMBL/GenBank/DDBJ databases">
        <title>Genome assembly of Pristionchus species.</title>
        <authorList>
            <person name="Yoshida K."/>
            <person name="Sommer R.J."/>
        </authorList>
    </citation>
    <scope>NUCLEOTIDE SEQUENCE [LARGE SCALE GENOMIC DNA]</scope>
    <source>
        <strain evidence="3">RS5460</strain>
    </source>
</reference>
<evidence type="ECO:0008006" key="4">
    <source>
        <dbReference type="Google" id="ProtNLM"/>
    </source>
</evidence>
<evidence type="ECO:0000256" key="1">
    <source>
        <dbReference type="SAM" id="SignalP"/>
    </source>
</evidence>
<proteinExistence type="predicted"/>
<comment type="caution">
    <text evidence="2">The sequence shown here is derived from an EMBL/GenBank/DDBJ whole genome shotgun (WGS) entry which is preliminary data.</text>
</comment>
<gene>
    <name evidence="2" type="ORF">PMAYCL1PPCAC_15807</name>
</gene>